<comment type="similarity">
    <text evidence="2">Belongs to the fimbrial protein family.</text>
</comment>
<feature type="signal peptide" evidence="4">
    <location>
        <begin position="1"/>
        <end position="27"/>
    </location>
</feature>
<accession>A0A0H3LPK1</accession>
<evidence type="ECO:0000256" key="1">
    <source>
        <dbReference type="ARBA" id="ARBA00004561"/>
    </source>
</evidence>
<evidence type="ECO:0000256" key="2">
    <source>
        <dbReference type="ARBA" id="ARBA00006671"/>
    </source>
</evidence>
<evidence type="ECO:0000313" key="6">
    <source>
        <dbReference type="Proteomes" id="UP000001027"/>
    </source>
</evidence>
<dbReference type="InterPro" id="IPR036937">
    <property type="entry name" value="Adhesion_dom_fimbrial_sf"/>
</dbReference>
<dbReference type="SUPFAM" id="SSF49401">
    <property type="entry name" value="Bacterial adhesins"/>
    <property type="match status" value="1"/>
</dbReference>
<reference evidence="5 6" key="1">
    <citation type="journal article" date="2003" name="Nat. Genet.">
        <title>Comparative analysis of the genome sequences of Bordetella pertussis, Bordetella parapertussis and Bordetella bronchiseptica.</title>
        <authorList>
            <person name="Parkhill J."/>
            <person name="Sebaihia M."/>
            <person name="Preston A."/>
            <person name="Murphy L.D."/>
            <person name="Thomson N.R."/>
            <person name="Harris D.E."/>
            <person name="Holden M.T.G."/>
            <person name="Churcher C.M."/>
            <person name="Bentley S.D."/>
            <person name="Mungall K.L."/>
            <person name="Cerdeno-Tarraga A.-M."/>
            <person name="Temple L."/>
            <person name="James K.D."/>
            <person name="Harris B."/>
            <person name="Quail M.A."/>
            <person name="Achtman M."/>
            <person name="Atkin R."/>
            <person name="Baker S."/>
            <person name="Basham D."/>
            <person name="Bason N."/>
            <person name="Cherevach I."/>
            <person name="Chillingworth T."/>
            <person name="Collins M."/>
            <person name="Cronin A."/>
            <person name="Davis P."/>
            <person name="Doggett J."/>
            <person name="Feltwell T."/>
            <person name="Goble A."/>
            <person name="Hamlin N."/>
            <person name="Hauser H."/>
            <person name="Holroyd S."/>
            <person name="Jagels K."/>
            <person name="Leather S."/>
            <person name="Moule S."/>
            <person name="Norberczak H."/>
            <person name="O'Neil S."/>
            <person name="Ormond D."/>
            <person name="Price C."/>
            <person name="Rabbinowitsch E."/>
            <person name="Rutter S."/>
            <person name="Sanders M."/>
            <person name="Saunders D."/>
            <person name="Seeger K."/>
            <person name="Sharp S."/>
            <person name="Simmonds M."/>
            <person name="Skelton J."/>
            <person name="Squares R."/>
            <person name="Squares S."/>
            <person name="Stevens K."/>
            <person name="Unwin L."/>
            <person name="Whitehead S."/>
            <person name="Barrell B.G."/>
            <person name="Maskell D.J."/>
        </authorList>
    </citation>
    <scope>NUCLEOTIDE SEQUENCE [LARGE SCALE GENOMIC DNA]</scope>
    <source>
        <strain evidence="5 6">ATCC BAA-588 / NCTC 13252 / RB50</strain>
    </source>
</reference>
<evidence type="ECO:0000256" key="4">
    <source>
        <dbReference type="SAM" id="SignalP"/>
    </source>
</evidence>
<feature type="chain" id="PRO_5002615004" evidence="4">
    <location>
        <begin position="28"/>
        <end position="208"/>
    </location>
</feature>
<dbReference type="KEGG" id="bbr:BB3425"/>
<keyword evidence="3" id="KW-0281">Fimbrium</keyword>
<evidence type="ECO:0000313" key="5">
    <source>
        <dbReference type="EMBL" id="CAE33917.1"/>
    </source>
</evidence>
<dbReference type="Gene3D" id="2.60.40.1090">
    <property type="entry name" value="Fimbrial-type adhesion domain"/>
    <property type="match status" value="1"/>
</dbReference>
<organism evidence="5 6">
    <name type="scientific">Bordetella bronchiseptica (strain ATCC BAA-588 / NCTC 13252 / RB50)</name>
    <name type="common">Alcaligenes bronchisepticus</name>
    <dbReference type="NCBI Taxonomy" id="257310"/>
    <lineage>
        <taxon>Bacteria</taxon>
        <taxon>Pseudomonadati</taxon>
        <taxon>Pseudomonadota</taxon>
        <taxon>Betaproteobacteria</taxon>
        <taxon>Burkholderiales</taxon>
        <taxon>Alcaligenaceae</taxon>
        <taxon>Bordetella</taxon>
    </lineage>
</organism>
<dbReference type="InterPro" id="IPR039458">
    <property type="entry name" value="FimA-like"/>
</dbReference>
<name>A0A0H3LPK1_BORBR</name>
<dbReference type="PANTHER" id="PTHR33420:SF14">
    <property type="entry name" value="TYPE 1 FIMBRIN D-MANNOSE SPECIFIC ADHESIN"/>
    <property type="match status" value="1"/>
</dbReference>
<evidence type="ECO:0000256" key="3">
    <source>
        <dbReference type="ARBA" id="ARBA00023263"/>
    </source>
</evidence>
<comment type="subcellular location">
    <subcellularLocation>
        <location evidence="1">Fimbrium</location>
    </subcellularLocation>
</comment>
<dbReference type="EMBL" id="BX640447">
    <property type="protein sequence ID" value="CAE33917.1"/>
    <property type="molecule type" value="Genomic_DNA"/>
</dbReference>
<dbReference type="GO" id="GO:0009289">
    <property type="term" value="C:pilus"/>
    <property type="evidence" value="ECO:0007669"/>
    <property type="project" value="UniProtKB-SubCell"/>
</dbReference>
<dbReference type="HOGENOM" id="CLU_088965_2_0_4"/>
<protein>
    <submittedName>
        <fullName evidence="5">Fimbrial subunit protein</fullName>
    </submittedName>
</protein>
<dbReference type="InterPro" id="IPR008966">
    <property type="entry name" value="Adhesion_dom_sf"/>
</dbReference>
<dbReference type="Proteomes" id="UP000001027">
    <property type="component" value="Chromosome"/>
</dbReference>
<proteinExistence type="inferred from homology"/>
<sequence length="208" mass="21816">MKQVPPHFLLAPAVLAGVLAWHIPARANDGTIVITGNIVDNTCEVVDPPQPNHIKVVHLPKISTSALKKTGDTAGATPFSIKLQNCPESLGNGVKLYFEPGPTTDYSTRDLTAYKLAYTANSTTNSNIVAGQVAEGVQIRIANLDGTQIPMGENAAGQNARGFDPVAQASGGKKSVTLSYLASYVRKSSGDVDSGSITTYVGFSVVYP</sequence>
<keyword evidence="4" id="KW-0732">Signal</keyword>
<dbReference type="Pfam" id="PF16970">
    <property type="entry name" value="FimA"/>
    <property type="match status" value="1"/>
</dbReference>
<dbReference type="GO" id="GO:0043709">
    <property type="term" value="P:cell adhesion involved in single-species biofilm formation"/>
    <property type="evidence" value="ECO:0007669"/>
    <property type="project" value="TreeGrafter"/>
</dbReference>
<dbReference type="RefSeq" id="WP_010926813.1">
    <property type="nucleotide sequence ID" value="NC_002927.3"/>
</dbReference>
<gene>
    <name evidence="5" type="primary">fimN</name>
    <name evidence="5" type="ordered locus">BB3425</name>
</gene>
<dbReference type="PANTHER" id="PTHR33420">
    <property type="entry name" value="FIMBRIAL SUBUNIT ELFA-RELATED"/>
    <property type="match status" value="1"/>
</dbReference>
<dbReference type="eggNOG" id="COG3539">
    <property type="taxonomic scope" value="Bacteria"/>
</dbReference>
<dbReference type="InterPro" id="IPR050263">
    <property type="entry name" value="Bact_Fimbrial_Adh_Pro"/>
</dbReference>
<dbReference type="AlphaFoldDB" id="A0A0H3LPK1"/>